<dbReference type="GO" id="GO:0003964">
    <property type="term" value="F:RNA-directed DNA polymerase activity"/>
    <property type="evidence" value="ECO:0007669"/>
    <property type="project" value="UniProtKB-KW"/>
</dbReference>
<dbReference type="OrthoDB" id="691633at2759"/>
<keyword evidence="2" id="KW-0548">Nucleotidyltransferase</keyword>
<comment type="caution">
    <text evidence="2">The sequence shown here is derived from an EMBL/GenBank/DDBJ whole genome shotgun (WGS) entry which is preliminary data.</text>
</comment>
<evidence type="ECO:0000313" key="3">
    <source>
        <dbReference type="Proteomes" id="UP000325315"/>
    </source>
</evidence>
<dbReference type="PROSITE" id="PS50878">
    <property type="entry name" value="RT_POL"/>
    <property type="match status" value="1"/>
</dbReference>
<keyword evidence="2" id="KW-0808">Transferase</keyword>
<dbReference type="InterPro" id="IPR043502">
    <property type="entry name" value="DNA/RNA_pol_sf"/>
</dbReference>
<accession>A0A5B6W9K1</accession>
<keyword evidence="3" id="KW-1185">Reference proteome</keyword>
<evidence type="ECO:0000259" key="1">
    <source>
        <dbReference type="PROSITE" id="PS50878"/>
    </source>
</evidence>
<dbReference type="PANTHER" id="PTHR46890">
    <property type="entry name" value="NON-LTR RETROLELEMENT REVERSE TRANSCRIPTASE-LIKE PROTEIN-RELATED"/>
    <property type="match status" value="1"/>
</dbReference>
<dbReference type="CDD" id="cd01650">
    <property type="entry name" value="RT_nLTR_like"/>
    <property type="match status" value="1"/>
</dbReference>
<keyword evidence="2" id="KW-0695">RNA-directed DNA polymerase</keyword>
<gene>
    <name evidence="2" type="ORF">EPI10_011630</name>
</gene>
<feature type="domain" description="Reverse transcriptase" evidence="1">
    <location>
        <begin position="297"/>
        <end position="555"/>
    </location>
</feature>
<protein>
    <submittedName>
        <fullName evidence="2">Reverse transcriptase</fullName>
    </submittedName>
</protein>
<reference evidence="3" key="1">
    <citation type="journal article" date="2019" name="Plant Biotechnol. J.">
        <title>Genome sequencing of the Australian wild diploid species Gossypium australe highlights disease resistance and delayed gland morphogenesis.</title>
        <authorList>
            <person name="Cai Y."/>
            <person name="Cai X."/>
            <person name="Wang Q."/>
            <person name="Wang P."/>
            <person name="Zhang Y."/>
            <person name="Cai C."/>
            <person name="Xu Y."/>
            <person name="Wang K."/>
            <person name="Zhou Z."/>
            <person name="Wang C."/>
            <person name="Geng S."/>
            <person name="Li B."/>
            <person name="Dong Q."/>
            <person name="Hou Y."/>
            <person name="Wang H."/>
            <person name="Ai P."/>
            <person name="Liu Z."/>
            <person name="Yi F."/>
            <person name="Sun M."/>
            <person name="An G."/>
            <person name="Cheng J."/>
            <person name="Zhang Y."/>
            <person name="Shi Q."/>
            <person name="Xie Y."/>
            <person name="Shi X."/>
            <person name="Chang Y."/>
            <person name="Huang F."/>
            <person name="Chen Y."/>
            <person name="Hong S."/>
            <person name="Mi L."/>
            <person name="Sun Q."/>
            <person name="Zhang L."/>
            <person name="Zhou B."/>
            <person name="Peng R."/>
            <person name="Zhang X."/>
            <person name="Liu F."/>
        </authorList>
    </citation>
    <scope>NUCLEOTIDE SEQUENCE [LARGE SCALE GENOMIC DNA]</scope>
    <source>
        <strain evidence="3">cv. PA1801</strain>
    </source>
</reference>
<dbReference type="AlphaFoldDB" id="A0A5B6W9K1"/>
<evidence type="ECO:0000313" key="2">
    <source>
        <dbReference type="EMBL" id="KAA3477768.1"/>
    </source>
</evidence>
<dbReference type="InterPro" id="IPR052343">
    <property type="entry name" value="Retrotransposon-Effector_Assoc"/>
</dbReference>
<sequence length="582" mass="67352">MGDFNEIANSFEKKGGHLRLESQMQSFRMALEECSLDDLGFNGRWFTWERGRFVTSNIRERLDRVVATLRWTELFPYYRVEHLSHSFSDHCPVLLNTMGGRREDHNHKLVQQWWNDAMGSIPNKLELLSHQMLHWSKVKGKEERRGRVALEERLSYLFNQDISDENLAEISEIQLGLNLEADKEELLWKQRARVNWLKHGDRNTTFFHKTACQRQFRGRMTELQNENSERYTSSKEILKLASDYFEKLFTALDISSDEHLFGLVNKRVSDCMNEYLLKQFTEDDITNAVNVSRYCLDILNGQLEVGEINRTRIVLIPKIEKLKNMTHFLPIILVLRMSALLSDCINKAQGAFIPGRLISDNVLIAYEVLHSLKMKKKGKKGNFALKLDMSKTYDRVEWDFLAGMMKHLGFHDDWIVLIMRCVCSISYSVCLNGMHGDWFSPSRGLRQGDPLSPYLFLICAEGFSTLLQKAKQKGDMTGAPIGREHFSINHLFFADDCILFGDASNEGARVVRDVIHEYETVSGQRVNYDKSIIYFGANVNVNVKEDITSLLGVRVALSPEKYLGLPMMVRRRKTWAFANFGR</sequence>
<dbReference type="SUPFAM" id="SSF56219">
    <property type="entry name" value="DNase I-like"/>
    <property type="match status" value="1"/>
</dbReference>
<organism evidence="2 3">
    <name type="scientific">Gossypium australe</name>
    <dbReference type="NCBI Taxonomy" id="47621"/>
    <lineage>
        <taxon>Eukaryota</taxon>
        <taxon>Viridiplantae</taxon>
        <taxon>Streptophyta</taxon>
        <taxon>Embryophyta</taxon>
        <taxon>Tracheophyta</taxon>
        <taxon>Spermatophyta</taxon>
        <taxon>Magnoliopsida</taxon>
        <taxon>eudicotyledons</taxon>
        <taxon>Gunneridae</taxon>
        <taxon>Pentapetalae</taxon>
        <taxon>rosids</taxon>
        <taxon>malvids</taxon>
        <taxon>Malvales</taxon>
        <taxon>Malvaceae</taxon>
        <taxon>Malvoideae</taxon>
        <taxon>Gossypium</taxon>
    </lineage>
</organism>
<dbReference type="InterPro" id="IPR036691">
    <property type="entry name" value="Endo/exonu/phosph_ase_sf"/>
</dbReference>
<proteinExistence type="predicted"/>
<dbReference type="SUPFAM" id="SSF56672">
    <property type="entry name" value="DNA/RNA polymerases"/>
    <property type="match status" value="1"/>
</dbReference>
<dbReference type="Gene3D" id="3.60.10.10">
    <property type="entry name" value="Endonuclease/exonuclease/phosphatase"/>
    <property type="match status" value="1"/>
</dbReference>
<dbReference type="EMBL" id="SMMG02000004">
    <property type="protein sequence ID" value="KAA3477768.1"/>
    <property type="molecule type" value="Genomic_DNA"/>
</dbReference>
<dbReference type="Pfam" id="PF00078">
    <property type="entry name" value="RVT_1"/>
    <property type="match status" value="1"/>
</dbReference>
<dbReference type="PANTHER" id="PTHR46890:SF48">
    <property type="entry name" value="RNA-DIRECTED DNA POLYMERASE"/>
    <property type="match status" value="1"/>
</dbReference>
<name>A0A5B6W9K1_9ROSI</name>
<dbReference type="Proteomes" id="UP000325315">
    <property type="component" value="Unassembled WGS sequence"/>
</dbReference>
<dbReference type="InterPro" id="IPR000477">
    <property type="entry name" value="RT_dom"/>
</dbReference>